<dbReference type="Gene3D" id="3.20.20.70">
    <property type="entry name" value="Aldolase class I"/>
    <property type="match status" value="1"/>
</dbReference>
<dbReference type="PANTHER" id="PTHR11228">
    <property type="entry name" value="RADICAL SAM DOMAIN PROTEIN"/>
    <property type="match status" value="1"/>
</dbReference>
<evidence type="ECO:0000256" key="1">
    <source>
        <dbReference type="ARBA" id="ARBA00022691"/>
    </source>
</evidence>
<organism evidence="6">
    <name type="scientific">marine metagenome</name>
    <dbReference type="NCBI Taxonomy" id="408172"/>
    <lineage>
        <taxon>unclassified sequences</taxon>
        <taxon>metagenomes</taxon>
        <taxon>ecological metagenomes</taxon>
    </lineage>
</organism>
<evidence type="ECO:0000259" key="5">
    <source>
        <dbReference type="Pfam" id="PF04055"/>
    </source>
</evidence>
<evidence type="ECO:0000256" key="2">
    <source>
        <dbReference type="ARBA" id="ARBA00022723"/>
    </source>
</evidence>
<name>A0A381XFI1_9ZZZZ</name>
<feature type="domain" description="Radical SAM core" evidence="5">
    <location>
        <begin position="10"/>
        <end position="165"/>
    </location>
</feature>
<keyword evidence="3" id="KW-0408">Iron</keyword>
<accession>A0A381XFI1</accession>
<dbReference type="SFLD" id="SFLDG01067">
    <property type="entry name" value="SPASM/twitch_domain_containing"/>
    <property type="match status" value="1"/>
</dbReference>
<protein>
    <recommendedName>
        <fullName evidence="5">Radical SAM core domain-containing protein</fullName>
    </recommendedName>
</protein>
<sequence length="354" mass="42200">MYEKIDKVNIELTDKCNSRCPQCHRTDAQNGCKPYSWIQNIEWSFEDFKKAFPNPNCYPDFFLCGTYGDPLMCSDLYEIVKYIMENSKSQVMLSTNASVRDEDWWFIFSQWGDRVHVNFAIDGLEDTNHLYRVGTSFKKIMRNAQAFIDGKGHAIWTFIVFKHNQHQVEEAKQLSLEMGFKAFEAVKSERWNSSEDDDFHTYNYKGKQYRLDPPTTEYKHEKTNQWTEQDKKEKIIDCYAIRDKEVWIDCNGYVTPCCFYQNKLYRLVVSNKNTFDSKIDFHITLKQKLKSKGYKWTTNQTLPWDQPYWQDILKETMTNDLLGGLDNINIFKNSLEEINQGYFFNNYITDYVWK</sequence>
<dbReference type="PANTHER" id="PTHR11228:SF7">
    <property type="entry name" value="PQQA PEPTIDE CYCLASE"/>
    <property type="match status" value="1"/>
</dbReference>
<dbReference type="AlphaFoldDB" id="A0A381XFI1"/>
<dbReference type="CDD" id="cd01335">
    <property type="entry name" value="Radical_SAM"/>
    <property type="match status" value="1"/>
</dbReference>
<gene>
    <name evidence="6" type="ORF">METZ01_LOCUS116359</name>
</gene>
<keyword evidence="1" id="KW-0949">S-adenosyl-L-methionine</keyword>
<evidence type="ECO:0000313" key="6">
    <source>
        <dbReference type="EMBL" id="SVA63505.1"/>
    </source>
</evidence>
<dbReference type="Pfam" id="PF04055">
    <property type="entry name" value="Radical_SAM"/>
    <property type="match status" value="1"/>
</dbReference>
<evidence type="ECO:0000256" key="4">
    <source>
        <dbReference type="ARBA" id="ARBA00023014"/>
    </source>
</evidence>
<dbReference type="InterPro" id="IPR050377">
    <property type="entry name" value="Radical_SAM_PqqE_MftC-like"/>
</dbReference>
<keyword evidence="2" id="KW-0479">Metal-binding</keyword>
<dbReference type="SFLD" id="SFLDS00029">
    <property type="entry name" value="Radical_SAM"/>
    <property type="match status" value="1"/>
</dbReference>
<feature type="non-terminal residue" evidence="6">
    <location>
        <position position="354"/>
    </location>
</feature>
<dbReference type="InterPro" id="IPR007197">
    <property type="entry name" value="rSAM"/>
</dbReference>
<dbReference type="GO" id="GO:0003824">
    <property type="term" value="F:catalytic activity"/>
    <property type="evidence" value="ECO:0007669"/>
    <property type="project" value="InterPro"/>
</dbReference>
<keyword evidence="4" id="KW-0411">Iron-sulfur</keyword>
<dbReference type="EMBL" id="UINC01014996">
    <property type="protein sequence ID" value="SVA63505.1"/>
    <property type="molecule type" value="Genomic_DNA"/>
</dbReference>
<evidence type="ECO:0000256" key="3">
    <source>
        <dbReference type="ARBA" id="ARBA00023004"/>
    </source>
</evidence>
<reference evidence="6" key="1">
    <citation type="submission" date="2018-05" db="EMBL/GenBank/DDBJ databases">
        <authorList>
            <person name="Lanie J.A."/>
            <person name="Ng W.-L."/>
            <person name="Kazmierczak K.M."/>
            <person name="Andrzejewski T.M."/>
            <person name="Davidsen T.M."/>
            <person name="Wayne K.J."/>
            <person name="Tettelin H."/>
            <person name="Glass J.I."/>
            <person name="Rusch D."/>
            <person name="Podicherti R."/>
            <person name="Tsui H.-C.T."/>
            <person name="Winkler M.E."/>
        </authorList>
    </citation>
    <scope>NUCLEOTIDE SEQUENCE</scope>
</reference>
<dbReference type="GO" id="GO:0051536">
    <property type="term" value="F:iron-sulfur cluster binding"/>
    <property type="evidence" value="ECO:0007669"/>
    <property type="project" value="UniProtKB-KW"/>
</dbReference>
<proteinExistence type="predicted"/>
<dbReference type="InterPro" id="IPR058240">
    <property type="entry name" value="rSAM_sf"/>
</dbReference>
<dbReference type="SUPFAM" id="SSF102114">
    <property type="entry name" value="Radical SAM enzymes"/>
    <property type="match status" value="1"/>
</dbReference>
<dbReference type="InterPro" id="IPR013785">
    <property type="entry name" value="Aldolase_TIM"/>
</dbReference>
<dbReference type="GO" id="GO:0046872">
    <property type="term" value="F:metal ion binding"/>
    <property type="evidence" value="ECO:0007669"/>
    <property type="project" value="UniProtKB-KW"/>
</dbReference>